<keyword evidence="4" id="KW-1185">Reference proteome</keyword>
<protein>
    <recommendedName>
        <fullName evidence="2">C2H2-type domain-containing protein</fullName>
    </recommendedName>
</protein>
<dbReference type="Gene3D" id="3.30.160.60">
    <property type="entry name" value="Classic Zinc Finger"/>
    <property type="match status" value="1"/>
</dbReference>
<feature type="region of interest" description="Disordered" evidence="1">
    <location>
        <begin position="1"/>
        <end position="25"/>
    </location>
</feature>
<feature type="compositionally biased region" description="Low complexity" evidence="1">
    <location>
        <begin position="107"/>
        <end position="131"/>
    </location>
</feature>
<evidence type="ECO:0000259" key="2">
    <source>
        <dbReference type="PROSITE" id="PS00028"/>
    </source>
</evidence>
<organism evidence="3 4">
    <name type="scientific">Purpureocillium takamizusanense</name>
    <dbReference type="NCBI Taxonomy" id="2060973"/>
    <lineage>
        <taxon>Eukaryota</taxon>
        <taxon>Fungi</taxon>
        <taxon>Dikarya</taxon>
        <taxon>Ascomycota</taxon>
        <taxon>Pezizomycotina</taxon>
        <taxon>Sordariomycetes</taxon>
        <taxon>Hypocreomycetidae</taxon>
        <taxon>Hypocreales</taxon>
        <taxon>Ophiocordycipitaceae</taxon>
        <taxon>Purpureocillium</taxon>
    </lineage>
</organism>
<accession>A0A9Q8QI23</accession>
<dbReference type="PROSITE" id="PS00028">
    <property type="entry name" value="ZINC_FINGER_C2H2_1"/>
    <property type="match status" value="1"/>
</dbReference>
<feature type="region of interest" description="Disordered" evidence="1">
    <location>
        <begin position="107"/>
        <end position="141"/>
    </location>
</feature>
<gene>
    <name evidence="3" type="ORF">JDV02_005443</name>
</gene>
<dbReference type="RefSeq" id="XP_047842727.1">
    <property type="nucleotide sequence ID" value="XM_047986744.1"/>
</dbReference>
<sequence length="541" mass="59275">MSSASSPTSAMTPDSETSNYMPVSPCFDSQEHRAMVRHLLSKYSRHEIDQLLEEVAGEAQCELATPMLPYAASFGSLVADNVSGVAHSSSTHVDKYQSLARHRLQRSASGASASLPSQSSISPRSSVSSAPGHRAGGRPSSYRSDYACGFCAEVGITKTCTRRNDLRRHIDQFHNTNSQWLCQHRGCRMAFDWQTAYQIHLRSEHGGSQMRMEEAKVVLCPQTVFACGYEGCLQVFEATDDNSAAATWKVYTAHLIRHCEEGRGMGLWSYSQRMRNLLRQSRLEAPWSRTWPEDDPGRLRWDPASTRTLRKLLETRHLDNIPKLINCILLLGSAQQGTEQPDVDLDLHLPVRKVCPAAAVRHEMRTSSSPAQTAPEEDASCPMDPNVGPHHDTNGSELPLSSVPFHTPAFSGYSAHESVATPMTPPPAIFGLAGSAVYQTSNQHVHQQYTSFRPTGRSVRSTTMGAVAPMQPVTGGTMLGEDFAMNDSAAVPRGQDYSWTQAYRAGGLQSPTLTDVCNEMGSPLVPVEQGLMGSYCSPRTM</sequence>
<feature type="region of interest" description="Disordered" evidence="1">
    <location>
        <begin position="361"/>
        <end position="380"/>
    </location>
</feature>
<dbReference type="InterPro" id="IPR013087">
    <property type="entry name" value="Znf_C2H2_type"/>
</dbReference>
<evidence type="ECO:0000256" key="1">
    <source>
        <dbReference type="SAM" id="MobiDB-lite"/>
    </source>
</evidence>
<dbReference type="KEGG" id="ptkz:JDV02_005443"/>
<dbReference type="EMBL" id="CP086357">
    <property type="protein sequence ID" value="UNI19246.1"/>
    <property type="molecule type" value="Genomic_DNA"/>
</dbReference>
<feature type="compositionally biased region" description="Low complexity" evidence="1">
    <location>
        <begin position="1"/>
        <end position="13"/>
    </location>
</feature>
<proteinExistence type="predicted"/>
<dbReference type="OrthoDB" id="5208775at2759"/>
<feature type="domain" description="C2H2-type" evidence="2">
    <location>
        <begin position="182"/>
        <end position="205"/>
    </location>
</feature>
<dbReference type="GeneID" id="72067392"/>
<reference evidence="3" key="1">
    <citation type="submission" date="2021-11" db="EMBL/GenBank/DDBJ databases">
        <title>Purpureocillium_takamizusanense_genome.</title>
        <authorList>
            <person name="Nguyen N.-H."/>
        </authorList>
    </citation>
    <scope>NUCLEOTIDE SEQUENCE</scope>
    <source>
        <strain evidence="3">PT3</strain>
    </source>
</reference>
<evidence type="ECO:0000313" key="4">
    <source>
        <dbReference type="Proteomes" id="UP000829364"/>
    </source>
</evidence>
<name>A0A9Q8QI23_9HYPO</name>
<dbReference type="AlphaFoldDB" id="A0A9Q8QI23"/>
<dbReference type="SMART" id="SM00355">
    <property type="entry name" value="ZnF_C2H2"/>
    <property type="match status" value="2"/>
</dbReference>
<evidence type="ECO:0000313" key="3">
    <source>
        <dbReference type="EMBL" id="UNI19246.1"/>
    </source>
</evidence>
<dbReference type="Proteomes" id="UP000829364">
    <property type="component" value="Chromosome 4"/>
</dbReference>